<evidence type="ECO:0000313" key="5">
    <source>
        <dbReference type="Proteomes" id="UP000297025"/>
    </source>
</evidence>
<accession>A0A4P7UDP7</accession>
<reference evidence="3" key="2">
    <citation type="journal article" date="2014" name="Int. J. Syst. Evol. Microbiol.">
        <title>Complete genome of a new Firmicutes species belonging to the dominant human colonic microbiota ('Ruminococcus bicirculans') reveals two chromosomes and a selective capacity to utilize plant glucans.</title>
        <authorList>
            <consortium name="NISC Comparative Sequencing Program"/>
            <person name="Wegmann U."/>
            <person name="Louis P."/>
            <person name="Goesmann A."/>
            <person name="Henrissat B."/>
            <person name="Duncan S.H."/>
            <person name="Flint H.J."/>
        </authorList>
    </citation>
    <scope>NUCLEOTIDE SEQUENCE</scope>
    <source>
        <strain evidence="3">CCM 7403</strain>
    </source>
</reference>
<dbReference type="Pfam" id="PF12697">
    <property type="entry name" value="Abhydrolase_6"/>
    <property type="match status" value="1"/>
</dbReference>
<name>A0A4P7UDP7_9ACTN</name>
<sequence length="351" mass="37479">MSRTGKAWGVAAGLVGVAAAGATARAVQQIKARPGAGDATPFGSLSSPSLKVVTDDGIDLHVEIDEPDPGHDNGLTVVFVHGFTMSRHCWHFQRAAYRGLVRTVFYDQRSHGDSARSTGENCTIDQLGRDLKRVVETTAHGPVVIIGHSMGGMSLISMAAQFPEMFGDKVVGTALIGTTAGGLDPGRILFPMLPLGSLGGRAIGRLVRVLDRGHTAVDWARATGFRLAEVVVNRFAFGVDVPRNYAEFVFDMIDATPFEVVADFYPSFASLDHYDNLGALGQAPCTVIGGTLDKLTGIGHSRKLHSRIPGSELFEVNGAGHMVLLERHDEVNAELDHLFERALARAEENAG</sequence>
<dbReference type="InterPro" id="IPR029058">
    <property type="entry name" value="AB_hydrolase_fold"/>
</dbReference>
<protein>
    <submittedName>
        <fullName evidence="4">Alpha/beta hydrolase</fullName>
    </submittedName>
</protein>
<dbReference type="EMBL" id="CP038462">
    <property type="protein sequence ID" value="QCC77974.1"/>
    <property type="molecule type" value="Genomic_DNA"/>
</dbReference>
<reference evidence="4" key="4">
    <citation type="submission" date="2019-03" db="EMBL/GenBank/DDBJ databases">
        <authorList>
            <person name="Huang Y."/>
        </authorList>
    </citation>
    <scope>NUCLEOTIDE SEQUENCE</scope>
    <source>
        <strain evidence="4">JCM 16608</strain>
    </source>
</reference>
<dbReference type="InterPro" id="IPR050266">
    <property type="entry name" value="AB_hydrolase_sf"/>
</dbReference>
<evidence type="ECO:0000256" key="1">
    <source>
        <dbReference type="ARBA" id="ARBA00022801"/>
    </source>
</evidence>
<dbReference type="GO" id="GO:0016787">
    <property type="term" value="F:hydrolase activity"/>
    <property type="evidence" value="ECO:0007669"/>
    <property type="project" value="UniProtKB-KW"/>
</dbReference>
<dbReference type="EMBL" id="BMCK01000003">
    <property type="protein sequence ID" value="GGD23454.1"/>
    <property type="molecule type" value="Genomic_DNA"/>
</dbReference>
<proteinExistence type="predicted"/>
<dbReference type="RefSeq" id="WP_135833017.1">
    <property type="nucleotide sequence ID" value="NZ_BMCK01000003.1"/>
</dbReference>
<dbReference type="SUPFAM" id="SSF53474">
    <property type="entry name" value="alpha/beta-Hydrolases"/>
    <property type="match status" value="1"/>
</dbReference>
<evidence type="ECO:0000259" key="2">
    <source>
        <dbReference type="Pfam" id="PF12697"/>
    </source>
</evidence>
<dbReference type="InterPro" id="IPR000073">
    <property type="entry name" value="AB_hydrolase_1"/>
</dbReference>
<reference evidence="3" key="5">
    <citation type="submission" date="2024-05" db="EMBL/GenBank/DDBJ databases">
        <authorList>
            <person name="Sun Q."/>
            <person name="Sedlacek I."/>
        </authorList>
    </citation>
    <scope>NUCLEOTIDE SEQUENCE</scope>
    <source>
        <strain evidence="3">CCM 7403</strain>
    </source>
</reference>
<evidence type="ECO:0000313" key="6">
    <source>
        <dbReference type="Proteomes" id="UP000630594"/>
    </source>
</evidence>
<reference evidence="6" key="3">
    <citation type="journal article" date="2019" name="Int. J. Syst. Evol. Microbiol.">
        <title>The Global Catalogue of Microorganisms (GCM) 10K type strain sequencing project: providing services to taxonomists for standard genome sequencing and annotation.</title>
        <authorList>
            <consortium name="The Broad Institute Genomics Platform"/>
            <consortium name="The Broad Institute Genome Sequencing Center for Infectious Disease"/>
            <person name="Wu L."/>
            <person name="Ma J."/>
        </authorList>
    </citation>
    <scope>NUCLEOTIDE SEQUENCE [LARGE SCALE GENOMIC DNA]</scope>
    <source>
        <strain evidence="6">CCM 7403</strain>
    </source>
</reference>
<dbReference type="KEGG" id="ndp:E2C04_13710"/>
<dbReference type="GO" id="GO:0016020">
    <property type="term" value="C:membrane"/>
    <property type="evidence" value="ECO:0007669"/>
    <property type="project" value="TreeGrafter"/>
</dbReference>
<dbReference type="Gene3D" id="3.40.50.1820">
    <property type="entry name" value="alpha/beta hydrolase"/>
    <property type="match status" value="1"/>
</dbReference>
<dbReference type="Proteomes" id="UP000630594">
    <property type="component" value="Unassembled WGS sequence"/>
</dbReference>
<dbReference type="PANTHER" id="PTHR43798:SF31">
    <property type="entry name" value="AB HYDROLASE SUPERFAMILY PROTEIN YCLE"/>
    <property type="match status" value="1"/>
</dbReference>
<dbReference type="Proteomes" id="UP000297025">
    <property type="component" value="Chromosome"/>
</dbReference>
<keyword evidence="6" id="KW-1185">Reference proteome</keyword>
<dbReference type="OrthoDB" id="5422338at2"/>
<dbReference type="PANTHER" id="PTHR43798">
    <property type="entry name" value="MONOACYLGLYCEROL LIPASE"/>
    <property type="match status" value="1"/>
</dbReference>
<organism evidence="4 5">
    <name type="scientific">Nocardioides daphniae</name>
    <dbReference type="NCBI Taxonomy" id="402297"/>
    <lineage>
        <taxon>Bacteria</taxon>
        <taxon>Bacillati</taxon>
        <taxon>Actinomycetota</taxon>
        <taxon>Actinomycetes</taxon>
        <taxon>Propionibacteriales</taxon>
        <taxon>Nocardioidaceae</taxon>
        <taxon>Nocardioides</taxon>
    </lineage>
</organism>
<evidence type="ECO:0000313" key="3">
    <source>
        <dbReference type="EMBL" id="GGD23454.1"/>
    </source>
</evidence>
<keyword evidence="1 4" id="KW-0378">Hydrolase</keyword>
<feature type="domain" description="AB hydrolase-1" evidence="2">
    <location>
        <begin position="77"/>
        <end position="333"/>
    </location>
</feature>
<dbReference type="AlphaFoldDB" id="A0A4P7UDP7"/>
<evidence type="ECO:0000313" key="4">
    <source>
        <dbReference type="EMBL" id="QCC77974.1"/>
    </source>
</evidence>
<gene>
    <name evidence="4" type="ORF">E2C04_13710</name>
    <name evidence="3" type="ORF">GCM10007231_23190</name>
</gene>
<reference evidence="4 5" key="1">
    <citation type="journal article" date="2008" name="Int. J. Syst. Evol. Microbiol.">
        <title>Nocardioides daphniae sp. nov., isolated from Daphnia cucullata (Crustacea: Cladocera).</title>
        <authorList>
            <person name="Toth E.M."/>
            <person name="Keki Z."/>
            <person name="Homonnay Z.G."/>
            <person name="Borsodi A.K."/>
            <person name="Marialigeti K."/>
            <person name="Schumann P."/>
        </authorList>
    </citation>
    <scope>NUCLEOTIDE SEQUENCE [LARGE SCALE GENOMIC DNA]</scope>
    <source>
        <strain evidence="4 5">JCM 16608</strain>
    </source>
</reference>